<evidence type="ECO:0000313" key="2">
    <source>
        <dbReference type="Proteomes" id="UP000054477"/>
    </source>
</evidence>
<dbReference type="HOGENOM" id="CLU_2306570_0_0_1"/>
<organism evidence="1 2">
    <name type="scientific">Laccaria amethystina LaAM-08-1</name>
    <dbReference type="NCBI Taxonomy" id="1095629"/>
    <lineage>
        <taxon>Eukaryota</taxon>
        <taxon>Fungi</taxon>
        <taxon>Dikarya</taxon>
        <taxon>Basidiomycota</taxon>
        <taxon>Agaricomycotina</taxon>
        <taxon>Agaricomycetes</taxon>
        <taxon>Agaricomycetidae</taxon>
        <taxon>Agaricales</taxon>
        <taxon>Agaricineae</taxon>
        <taxon>Hydnangiaceae</taxon>
        <taxon>Laccaria</taxon>
    </lineage>
</organism>
<keyword evidence="2" id="KW-1185">Reference proteome</keyword>
<dbReference type="OrthoDB" id="972532at2759"/>
<reference evidence="1 2" key="1">
    <citation type="submission" date="2014-04" db="EMBL/GenBank/DDBJ databases">
        <authorList>
            <consortium name="DOE Joint Genome Institute"/>
            <person name="Kuo A."/>
            <person name="Kohler A."/>
            <person name="Nagy L.G."/>
            <person name="Floudas D."/>
            <person name="Copeland A."/>
            <person name="Barry K.W."/>
            <person name="Cichocki N."/>
            <person name="Veneault-Fourrey C."/>
            <person name="LaButti K."/>
            <person name="Lindquist E.A."/>
            <person name="Lipzen A."/>
            <person name="Lundell T."/>
            <person name="Morin E."/>
            <person name="Murat C."/>
            <person name="Sun H."/>
            <person name="Tunlid A."/>
            <person name="Henrissat B."/>
            <person name="Grigoriev I.V."/>
            <person name="Hibbett D.S."/>
            <person name="Martin F."/>
            <person name="Nordberg H.P."/>
            <person name="Cantor M.N."/>
            <person name="Hua S.X."/>
        </authorList>
    </citation>
    <scope>NUCLEOTIDE SEQUENCE [LARGE SCALE GENOMIC DNA]</scope>
    <source>
        <strain evidence="1 2">LaAM-08-1</strain>
    </source>
</reference>
<name>A0A0C9WKG7_9AGAR</name>
<protein>
    <submittedName>
        <fullName evidence="1">Uncharacterized protein</fullName>
    </submittedName>
</protein>
<dbReference type="EMBL" id="KN839757">
    <property type="protein sequence ID" value="KIJ89420.1"/>
    <property type="molecule type" value="Genomic_DNA"/>
</dbReference>
<evidence type="ECO:0000313" key="1">
    <source>
        <dbReference type="EMBL" id="KIJ89420.1"/>
    </source>
</evidence>
<dbReference type="Proteomes" id="UP000054477">
    <property type="component" value="Unassembled WGS sequence"/>
</dbReference>
<dbReference type="AlphaFoldDB" id="A0A0C9WKG7"/>
<gene>
    <name evidence="1" type="ORF">K443DRAFT_16146</name>
</gene>
<reference evidence="2" key="2">
    <citation type="submission" date="2015-01" db="EMBL/GenBank/DDBJ databases">
        <title>Evolutionary Origins and Diversification of the Mycorrhizal Mutualists.</title>
        <authorList>
            <consortium name="DOE Joint Genome Institute"/>
            <consortium name="Mycorrhizal Genomics Consortium"/>
            <person name="Kohler A."/>
            <person name="Kuo A."/>
            <person name="Nagy L.G."/>
            <person name="Floudas D."/>
            <person name="Copeland A."/>
            <person name="Barry K.W."/>
            <person name="Cichocki N."/>
            <person name="Veneault-Fourrey C."/>
            <person name="LaButti K."/>
            <person name="Lindquist E.A."/>
            <person name="Lipzen A."/>
            <person name="Lundell T."/>
            <person name="Morin E."/>
            <person name="Murat C."/>
            <person name="Riley R."/>
            <person name="Ohm R."/>
            <person name="Sun H."/>
            <person name="Tunlid A."/>
            <person name="Henrissat B."/>
            <person name="Grigoriev I.V."/>
            <person name="Hibbett D.S."/>
            <person name="Martin F."/>
        </authorList>
    </citation>
    <scope>NUCLEOTIDE SEQUENCE [LARGE SCALE GENOMIC DNA]</scope>
    <source>
        <strain evidence="2">LaAM-08-1</strain>
    </source>
</reference>
<proteinExistence type="predicted"/>
<sequence length="100" mass="11286">MYNRRRLSCAWIRDVARPVPRETKIILVATIVRRLPQWVLQSAERCFASLSNTSPMSAIFSGASLLTLRRATPLRVNLLERCSSSTAKLPQLEEAMDVSL</sequence>
<accession>A0A0C9WKG7</accession>